<evidence type="ECO:0000313" key="2">
    <source>
        <dbReference type="Proteomes" id="UP000322997"/>
    </source>
</evidence>
<organism evidence="1 2">
    <name type="scientific">Rossellomorea marisflavi</name>
    <dbReference type="NCBI Taxonomy" id="189381"/>
    <lineage>
        <taxon>Bacteria</taxon>
        <taxon>Bacillati</taxon>
        <taxon>Bacillota</taxon>
        <taxon>Bacilli</taxon>
        <taxon>Bacillales</taxon>
        <taxon>Bacillaceae</taxon>
        <taxon>Rossellomorea</taxon>
    </lineage>
</organism>
<accession>A0A5D4RA50</accession>
<proteinExistence type="predicted"/>
<name>A0A5D4RA50_9BACI</name>
<evidence type="ECO:0000313" key="1">
    <source>
        <dbReference type="EMBL" id="TYS48265.1"/>
    </source>
</evidence>
<sequence length="73" mass="8521">MSEEILDNIKELDKRMKEGHNRMVEKIDSIHDHVDEIIQTLGTTEKQMERIKGTLGKTETILQQIKKMNSTIK</sequence>
<comment type="caution">
    <text evidence="1">The sequence shown here is derived from an EMBL/GenBank/DDBJ whole genome shotgun (WGS) entry which is preliminary data.</text>
</comment>
<dbReference type="RefSeq" id="WP_148986157.1">
    <property type="nucleotide sequence ID" value="NZ_JBNILK010000012.1"/>
</dbReference>
<reference evidence="1 2" key="1">
    <citation type="submission" date="2019-08" db="EMBL/GenBank/DDBJ databases">
        <title>Bacillus genomes from the desert of Cuatro Cienegas, Coahuila.</title>
        <authorList>
            <person name="Olmedo-Alvarez G."/>
        </authorList>
    </citation>
    <scope>NUCLEOTIDE SEQUENCE [LARGE SCALE GENOMIC DNA]</scope>
    <source>
        <strain evidence="1 2">CH108_3D</strain>
    </source>
</reference>
<protein>
    <submittedName>
        <fullName evidence="1">Uncharacterized protein</fullName>
    </submittedName>
</protein>
<dbReference type="Proteomes" id="UP000322997">
    <property type="component" value="Unassembled WGS sequence"/>
</dbReference>
<dbReference type="AlphaFoldDB" id="A0A5D4RA50"/>
<gene>
    <name evidence="1" type="ORF">FZC83_21580</name>
</gene>
<dbReference type="EMBL" id="VTEQ01000010">
    <property type="protein sequence ID" value="TYS48265.1"/>
    <property type="molecule type" value="Genomic_DNA"/>
</dbReference>